<dbReference type="PANTHER" id="PTHR37828">
    <property type="entry name" value="GSR2449 PROTEIN"/>
    <property type="match status" value="1"/>
</dbReference>
<reference evidence="4" key="1">
    <citation type="submission" date="2017-04" db="EMBL/GenBank/DDBJ databases">
        <authorList>
            <person name="Varghese N."/>
            <person name="Submissions S."/>
        </authorList>
    </citation>
    <scope>NUCLEOTIDE SEQUENCE [LARGE SCALE GENOMIC DNA]</scope>
    <source>
        <strain evidence="4">DSM 22618</strain>
    </source>
</reference>
<dbReference type="SUPFAM" id="SSF54909">
    <property type="entry name" value="Dimeric alpha+beta barrel"/>
    <property type="match status" value="1"/>
</dbReference>
<name>A0A1Y6CGC3_9NEIS</name>
<accession>A0A1Y6CGC3</accession>
<gene>
    <name evidence="3" type="ORF">SAMN02745746_03889</name>
</gene>
<dbReference type="STRING" id="1123014.SAMN02745746_03889"/>
<dbReference type="AlphaFoldDB" id="A0A1Y6CGC3"/>
<dbReference type="Proteomes" id="UP000192920">
    <property type="component" value="Unassembled WGS sequence"/>
</dbReference>
<comment type="similarity">
    <text evidence="1">Belongs to the YciI family.</text>
</comment>
<dbReference type="Pfam" id="PF03795">
    <property type="entry name" value="YCII"/>
    <property type="match status" value="1"/>
</dbReference>
<dbReference type="InterPro" id="IPR011008">
    <property type="entry name" value="Dimeric_a/b-barrel"/>
</dbReference>
<feature type="domain" description="YCII-related" evidence="2">
    <location>
        <begin position="1"/>
        <end position="80"/>
    </location>
</feature>
<proteinExistence type="inferred from homology"/>
<keyword evidence="4" id="KW-1185">Reference proteome</keyword>
<protein>
    <submittedName>
        <fullName evidence="3">Uncharacterized conserved protein YciI, contains a putative active-site phosphohistidine</fullName>
    </submittedName>
</protein>
<evidence type="ECO:0000259" key="2">
    <source>
        <dbReference type="Pfam" id="PF03795"/>
    </source>
</evidence>
<dbReference type="EMBL" id="FXAG01000032">
    <property type="protein sequence ID" value="SMF54763.1"/>
    <property type="molecule type" value="Genomic_DNA"/>
</dbReference>
<dbReference type="InterPro" id="IPR005545">
    <property type="entry name" value="YCII"/>
</dbReference>
<evidence type="ECO:0000313" key="4">
    <source>
        <dbReference type="Proteomes" id="UP000192920"/>
    </source>
</evidence>
<dbReference type="RefSeq" id="WP_085277865.1">
    <property type="nucleotide sequence ID" value="NZ_FXAG01000032.1"/>
</dbReference>
<organism evidence="3 4">
    <name type="scientific">Pseudogulbenkiania subflava DSM 22618</name>
    <dbReference type="NCBI Taxonomy" id="1123014"/>
    <lineage>
        <taxon>Bacteria</taxon>
        <taxon>Pseudomonadati</taxon>
        <taxon>Pseudomonadota</taxon>
        <taxon>Betaproteobacteria</taxon>
        <taxon>Neisseriales</taxon>
        <taxon>Chromobacteriaceae</taxon>
        <taxon>Pseudogulbenkiania</taxon>
    </lineage>
</organism>
<sequence length="98" mass="10467">MFIVSLSYTAPLAAIDALIDAHVAWLQRGYADGAFLASGRKVPRSGGVILARGERAALEQRLAEDPFAQAGLAQYDITEFIPTLTAADLDALREPLPV</sequence>
<evidence type="ECO:0000256" key="1">
    <source>
        <dbReference type="ARBA" id="ARBA00007689"/>
    </source>
</evidence>
<evidence type="ECO:0000313" key="3">
    <source>
        <dbReference type="EMBL" id="SMF54763.1"/>
    </source>
</evidence>
<dbReference type="PANTHER" id="PTHR37828:SF1">
    <property type="entry name" value="YCII-RELATED DOMAIN-CONTAINING PROTEIN"/>
    <property type="match status" value="1"/>
</dbReference>